<evidence type="ECO:0000256" key="1">
    <source>
        <dbReference type="ARBA" id="ARBA00004141"/>
    </source>
</evidence>
<gene>
    <name evidence="8" type="ORF">JKP88DRAFT_262290</name>
</gene>
<name>A0A835Z8U4_9STRA</name>
<comment type="subcellular location">
    <subcellularLocation>
        <location evidence="1">Membrane</location>
        <topology evidence="1">Multi-pass membrane protein</topology>
    </subcellularLocation>
</comment>
<dbReference type="OrthoDB" id="286734at2759"/>
<accession>A0A835Z8U4</accession>
<evidence type="ECO:0000313" key="9">
    <source>
        <dbReference type="Proteomes" id="UP000664859"/>
    </source>
</evidence>
<sequence>MIEIALLDRFVTFCGEHEWIGSRSLVFLTPAFNNAFDDLSLQYLVLLLAGYPLAVIFAKLPSPTLKHAYSCLVGLWMMQNIFLSQWIHSFISAMVTYILVLALPNKIMPKVVFAFLLSYICGSHIYRMYVDYMGWSLDFTGPQMLLTIKLSAFAYNVADGRIYEKLTASTGNERKDKVNKQRAKVALREVPGPLEYMGYTYCFATILAGPAFEYKEYIATITGERFRSVSTSNGNGGDANSSTASYTIPPRALPVLSKLATGLLCVVVHQVGGATYPIDRMVAPETLAMPPLQRYGLMWICLLCCRMKYYFAWKVADGAAVLCGFGYEGTDDNGKPKWNGVNNMDIIDFETAENMTGNSRAWNKMTQSWLEKYVYTRTNNSLMATYFVSAFWHGFYPGYYLFFMSLPLAQQTLRVARKSISPHFYKNKTVEQVYHYTCIIINSMFINYLVIPFQMLSWERSTAVWGSFHYFPHIAIAVLYILGRFVLKPPMPAKGENGAATMKKEL</sequence>
<evidence type="ECO:0000313" key="8">
    <source>
        <dbReference type="EMBL" id="KAG5188593.1"/>
    </source>
</evidence>
<dbReference type="AlphaFoldDB" id="A0A835Z8U4"/>
<evidence type="ECO:0000256" key="5">
    <source>
        <dbReference type="ARBA" id="ARBA00023136"/>
    </source>
</evidence>
<evidence type="ECO:0000256" key="6">
    <source>
        <dbReference type="ARBA" id="ARBA00023315"/>
    </source>
</evidence>
<evidence type="ECO:0000256" key="4">
    <source>
        <dbReference type="ARBA" id="ARBA00022989"/>
    </source>
</evidence>
<dbReference type="EMBL" id="JAFCMP010000068">
    <property type="protein sequence ID" value="KAG5188593.1"/>
    <property type="molecule type" value="Genomic_DNA"/>
</dbReference>
<feature type="transmembrane region" description="Helical" evidence="7">
    <location>
        <begin position="470"/>
        <end position="487"/>
    </location>
</feature>
<feature type="transmembrane region" description="Helical" evidence="7">
    <location>
        <begin position="41"/>
        <end position="60"/>
    </location>
</feature>
<dbReference type="PANTHER" id="PTHR13906">
    <property type="entry name" value="PORCUPINE"/>
    <property type="match status" value="1"/>
</dbReference>
<dbReference type="GO" id="GO:0030258">
    <property type="term" value="P:lipid modification"/>
    <property type="evidence" value="ECO:0007669"/>
    <property type="project" value="TreeGrafter"/>
</dbReference>
<dbReference type="InterPro" id="IPR049941">
    <property type="entry name" value="LPLAT_7/PORCN-like"/>
</dbReference>
<dbReference type="Proteomes" id="UP000664859">
    <property type="component" value="Unassembled WGS sequence"/>
</dbReference>
<dbReference type="GO" id="GO:0016746">
    <property type="term" value="F:acyltransferase activity"/>
    <property type="evidence" value="ECO:0007669"/>
    <property type="project" value="UniProtKB-KW"/>
</dbReference>
<keyword evidence="9" id="KW-1185">Reference proteome</keyword>
<dbReference type="InterPro" id="IPR004299">
    <property type="entry name" value="MBOAT_fam"/>
</dbReference>
<feature type="transmembrane region" description="Helical" evidence="7">
    <location>
        <begin position="107"/>
        <end position="126"/>
    </location>
</feature>
<keyword evidence="2 8" id="KW-0808">Transferase</keyword>
<keyword evidence="3 7" id="KW-0812">Transmembrane</keyword>
<evidence type="ECO:0000256" key="7">
    <source>
        <dbReference type="SAM" id="Phobius"/>
    </source>
</evidence>
<keyword evidence="4 7" id="KW-1133">Transmembrane helix</keyword>
<keyword evidence="6 8" id="KW-0012">Acyltransferase</keyword>
<dbReference type="Pfam" id="PF03062">
    <property type="entry name" value="MBOAT"/>
    <property type="match status" value="1"/>
</dbReference>
<feature type="transmembrane region" description="Helical" evidence="7">
    <location>
        <begin position="433"/>
        <end position="450"/>
    </location>
</feature>
<proteinExistence type="predicted"/>
<evidence type="ECO:0000256" key="3">
    <source>
        <dbReference type="ARBA" id="ARBA00022692"/>
    </source>
</evidence>
<dbReference type="PANTHER" id="PTHR13906:SF4">
    <property type="entry name" value="LYSOPHOSPHOLIPID ACYLTRANSFERASE 6"/>
    <property type="match status" value="1"/>
</dbReference>
<protein>
    <submittedName>
        <fullName evidence="8">MBOAT, membrane-bound O-acyltransferase family-domain-containing protein</fullName>
    </submittedName>
</protein>
<dbReference type="GO" id="GO:0016020">
    <property type="term" value="C:membrane"/>
    <property type="evidence" value="ECO:0007669"/>
    <property type="project" value="UniProtKB-SubCell"/>
</dbReference>
<reference evidence="8" key="1">
    <citation type="submission" date="2021-02" db="EMBL/GenBank/DDBJ databases">
        <title>First Annotated Genome of the Yellow-green Alga Tribonema minus.</title>
        <authorList>
            <person name="Mahan K.M."/>
        </authorList>
    </citation>
    <scope>NUCLEOTIDE SEQUENCE</scope>
    <source>
        <strain evidence="8">UTEX B ZZ1240</strain>
    </source>
</reference>
<keyword evidence="5 7" id="KW-0472">Membrane</keyword>
<evidence type="ECO:0000256" key="2">
    <source>
        <dbReference type="ARBA" id="ARBA00022679"/>
    </source>
</evidence>
<organism evidence="8 9">
    <name type="scientific">Tribonema minus</name>
    <dbReference type="NCBI Taxonomy" id="303371"/>
    <lineage>
        <taxon>Eukaryota</taxon>
        <taxon>Sar</taxon>
        <taxon>Stramenopiles</taxon>
        <taxon>Ochrophyta</taxon>
        <taxon>PX clade</taxon>
        <taxon>Xanthophyceae</taxon>
        <taxon>Tribonematales</taxon>
        <taxon>Tribonemataceae</taxon>
        <taxon>Tribonema</taxon>
    </lineage>
</organism>
<feature type="transmembrane region" description="Helical" evidence="7">
    <location>
        <begin position="81"/>
        <end position="101"/>
    </location>
</feature>
<comment type="caution">
    <text evidence="8">The sequence shown here is derived from an EMBL/GenBank/DDBJ whole genome shotgun (WGS) entry which is preliminary data.</text>
</comment>